<feature type="domain" description="Response regulatory" evidence="8">
    <location>
        <begin position="14"/>
        <end position="130"/>
    </location>
</feature>
<dbReference type="InterPro" id="IPR039420">
    <property type="entry name" value="WalR-like"/>
</dbReference>
<dbReference type="SUPFAM" id="SSF52172">
    <property type="entry name" value="CheY-like"/>
    <property type="match status" value="1"/>
</dbReference>
<evidence type="ECO:0000256" key="2">
    <source>
        <dbReference type="ARBA" id="ARBA00023012"/>
    </source>
</evidence>
<dbReference type="PANTHER" id="PTHR48111:SF1">
    <property type="entry name" value="TWO-COMPONENT RESPONSE REGULATOR ORR33"/>
    <property type="match status" value="1"/>
</dbReference>
<dbReference type="InterPro" id="IPR011006">
    <property type="entry name" value="CheY-like_superfamily"/>
</dbReference>
<dbReference type="PANTHER" id="PTHR48111">
    <property type="entry name" value="REGULATOR OF RPOS"/>
    <property type="match status" value="1"/>
</dbReference>
<keyword evidence="1 6" id="KW-0597">Phosphoprotein</keyword>
<dbReference type="GO" id="GO:0000976">
    <property type="term" value="F:transcription cis-regulatory region binding"/>
    <property type="evidence" value="ECO:0007669"/>
    <property type="project" value="TreeGrafter"/>
</dbReference>
<dbReference type="Gene3D" id="6.10.250.690">
    <property type="match status" value="1"/>
</dbReference>
<dbReference type="GO" id="GO:0032993">
    <property type="term" value="C:protein-DNA complex"/>
    <property type="evidence" value="ECO:0007669"/>
    <property type="project" value="TreeGrafter"/>
</dbReference>
<feature type="DNA-binding region" description="OmpR/PhoB-type" evidence="7">
    <location>
        <begin position="144"/>
        <end position="240"/>
    </location>
</feature>
<keyword evidence="5" id="KW-0804">Transcription</keyword>
<dbReference type="SMART" id="SM00862">
    <property type="entry name" value="Trans_reg_C"/>
    <property type="match status" value="1"/>
</dbReference>
<evidence type="ECO:0000256" key="4">
    <source>
        <dbReference type="ARBA" id="ARBA00023125"/>
    </source>
</evidence>
<organism evidence="10 11">
    <name type="scientific">Fannyhessea vaginae DSM 15829</name>
    <dbReference type="NCBI Taxonomy" id="525256"/>
    <lineage>
        <taxon>Bacteria</taxon>
        <taxon>Bacillati</taxon>
        <taxon>Actinomycetota</taxon>
        <taxon>Coriobacteriia</taxon>
        <taxon>Coriobacteriales</taxon>
        <taxon>Atopobiaceae</taxon>
        <taxon>Fannyhessea</taxon>
    </lineage>
</organism>
<dbReference type="InterPro" id="IPR001867">
    <property type="entry name" value="OmpR/PhoB-type_DNA-bd"/>
</dbReference>
<evidence type="ECO:0000313" key="10">
    <source>
        <dbReference type="EMBL" id="EGF22850.1"/>
    </source>
</evidence>
<dbReference type="OrthoDB" id="9775518at2"/>
<evidence type="ECO:0000256" key="3">
    <source>
        <dbReference type="ARBA" id="ARBA00023015"/>
    </source>
</evidence>
<dbReference type="SMART" id="SM00448">
    <property type="entry name" value="REC"/>
    <property type="match status" value="1"/>
</dbReference>
<dbReference type="Gene3D" id="1.10.10.10">
    <property type="entry name" value="Winged helix-like DNA-binding domain superfamily/Winged helix DNA-binding domain"/>
    <property type="match status" value="1"/>
</dbReference>
<dbReference type="GO" id="GO:0006355">
    <property type="term" value="P:regulation of DNA-templated transcription"/>
    <property type="evidence" value="ECO:0007669"/>
    <property type="project" value="InterPro"/>
</dbReference>
<dbReference type="GO" id="GO:0005829">
    <property type="term" value="C:cytosol"/>
    <property type="evidence" value="ECO:0007669"/>
    <property type="project" value="TreeGrafter"/>
</dbReference>
<proteinExistence type="predicted"/>
<dbReference type="EMBL" id="ACGK02000004">
    <property type="protein sequence ID" value="EGF22850.1"/>
    <property type="molecule type" value="Genomic_DNA"/>
</dbReference>
<protein>
    <submittedName>
        <fullName evidence="10">Response regulator receiver domain protein</fullName>
    </submittedName>
</protein>
<evidence type="ECO:0000259" key="9">
    <source>
        <dbReference type="PROSITE" id="PS51755"/>
    </source>
</evidence>
<comment type="caution">
    <text evidence="10">The sequence shown here is derived from an EMBL/GenBank/DDBJ whole genome shotgun (WGS) entry which is preliminary data.</text>
</comment>
<dbReference type="Gene3D" id="3.40.50.2300">
    <property type="match status" value="1"/>
</dbReference>
<dbReference type="PROSITE" id="PS50110">
    <property type="entry name" value="RESPONSE_REGULATORY"/>
    <property type="match status" value="1"/>
</dbReference>
<evidence type="ECO:0000256" key="6">
    <source>
        <dbReference type="PROSITE-ProRule" id="PRU00169"/>
    </source>
</evidence>
<keyword evidence="3" id="KW-0805">Transcription regulation</keyword>
<dbReference type="eggNOG" id="COG0745">
    <property type="taxonomic scope" value="Bacteria"/>
</dbReference>
<dbReference type="InterPro" id="IPR036388">
    <property type="entry name" value="WH-like_DNA-bd_sf"/>
</dbReference>
<gene>
    <name evidence="10" type="ORF">HMPREF0091_11176</name>
</gene>
<evidence type="ECO:0000259" key="8">
    <source>
        <dbReference type="PROSITE" id="PS50110"/>
    </source>
</evidence>
<dbReference type="PROSITE" id="PS51755">
    <property type="entry name" value="OMPR_PHOB"/>
    <property type="match status" value="1"/>
</dbReference>
<evidence type="ECO:0000256" key="7">
    <source>
        <dbReference type="PROSITE-ProRule" id="PRU01091"/>
    </source>
</evidence>
<reference evidence="10 11" key="1">
    <citation type="submission" date="2011-02" db="EMBL/GenBank/DDBJ databases">
        <authorList>
            <person name="Muzny D."/>
            <person name="Qin X."/>
            <person name="Buhay C."/>
            <person name="Dugan-Rocha S."/>
            <person name="Ding Y."/>
            <person name="Chen G."/>
            <person name="Hawes A."/>
            <person name="Holder M."/>
            <person name="Jhangiani S."/>
            <person name="Johnson A."/>
            <person name="Khan Z."/>
            <person name="Li Z."/>
            <person name="Liu W."/>
            <person name="Liu X."/>
            <person name="Perez L."/>
            <person name="Shen H."/>
            <person name="Wang Q."/>
            <person name="Watt J."/>
            <person name="Xi L."/>
            <person name="Xin Y."/>
            <person name="Zhou J."/>
            <person name="Deng J."/>
            <person name="Jiang H."/>
            <person name="Liu Y."/>
            <person name="Qu J."/>
            <person name="Song X.-Z."/>
            <person name="Zhang L."/>
            <person name="Villasana D."/>
            <person name="Johnson A."/>
            <person name="Liu J."/>
            <person name="Liyanage D."/>
            <person name="Lorensuhewa L."/>
            <person name="Robinson T."/>
            <person name="Song A."/>
            <person name="Song B.-B."/>
            <person name="Dinh H."/>
            <person name="Thornton R."/>
            <person name="Coyle M."/>
            <person name="Francisco L."/>
            <person name="Jackson L."/>
            <person name="Javaid M."/>
            <person name="Korchina V."/>
            <person name="Kovar C."/>
            <person name="Mata R."/>
            <person name="Mathew T."/>
            <person name="Ngo R."/>
            <person name="Nguyen L."/>
            <person name="Nguyen N."/>
            <person name="Okwuonu G."/>
            <person name="Ongeri F."/>
            <person name="Pham C."/>
            <person name="Simmons D."/>
            <person name="Wilczek-Boney K."/>
            <person name="Hale W."/>
            <person name="Jakkamsetti A."/>
            <person name="Pham P."/>
            <person name="Ruth R."/>
            <person name="San Lucas F."/>
            <person name="Warren J."/>
            <person name="Zhang J."/>
            <person name="Zhao Z."/>
            <person name="Zhou C."/>
            <person name="Zhu D."/>
            <person name="Lee S."/>
            <person name="Bess C."/>
            <person name="Blankenburg K."/>
            <person name="Forbes L."/>
            <person name="Fu Q."/>
            <person name="Gubbala S."/>
            <person name="Hirani K."/>
            <person name="Jayaseelan J.C."/>
            <person name="Lara F."/>
            <person name="Munidasa M."/>
            <person name="Palculict T."/>
            <person name="Patil S."/>
            <person name="Pu L.-L."/>
            <person name="Saada N."/>
            <person name="Tang L."/>
            <person name="Weissenberger G."/>
            <person name="Zhu Y."/>
            <person name="Hemphill L."/>
            <person name="Shang Y."/>
            <person name="Youmans B."/>
            <person name="Ayvaz T."/>
            <person name="Ross M."/>
            <person name="Santibanez J."/>
            <person name="Aqrawi P."/>
            <person name="Gross S."/>
            <person name="Joshi V."/>
            <person name="Fowler G."/>
            <person name="Nazareth L."/>
            <person name="Reid J."/>
            <person name="Worley K."/>
            <person name="Petrosino J."/>
            <person name="Highlander S."/>
            <person name="Gibbs R."/>
        </authorList>
    </citation>
    <scope>NUCLEOTIDE SEQUENCE [LARGE SCALE GENOMIC DNA]</scope>
    <source>
        <strain evidence="10 11">DSM 15829</strain>
    </source>
</reference>
<dbReference type="AlphaFoldDB" id="F1T6N0"/>
<accession>F1T6N0</accession>
<dbReference type="Proteomes" id="UP000005947">
    <property type="component" value="Unassembled WGS sequence"/>
</dbReference>
<name>F1T6N0_9ACTN</name>
<keyword evidence="11" id="KW-1185">Reference proteome</keyword>
<dbReference type="Pfam" id="PF00072">
    <property type="entry name" value="Response_reg"/>
    <property type="match status" value="1"/>
</dbReference>
<feature type="modified residue" description="4-aspartylphosphate" evidence="6">
    <location>
        <position position="63"/>
    </location>
</feature>
<evidence type="ECO:0000313" key="11">
    <source>
        <dbReference type="Proteomes" id="UP000005947"/>
    </source>
</evidence>
<evidence type="ECO:0000256" key="5">
    <source>
        <dbReference type="ARBA" id="ARBA00023163"/>
    </source>
</evidence>
<keyword evidence="4 7" id="KW-0238">DNA-binding</keyword>
<dbReference type="CDD" id="cd00383">
    <property type="entry name" value="trans_reg_C"/>
    <property type="match status" value="1"/>
</dbReference>
<dbReference type="InterPro" id="IPR016032">
    <property type="entry name" value="Sig_transdc_resp-reg_C-effctor"/>
</dbReference>
<sequence>MQGDIQAWSVPMECIYVVEDDVSIQEIEIIALKNSNYDVQAFSCAADFFAALKTRTPQLILLDIMLPDADGNTITRTLRSNAQWSHIPIIMITAKTTEMDMIRGLDNGADDYIRKPFSVMELLSRIRALLRRAQTPAQMPADKYSVCRVGAIMLDPARHYVCVHDTPVNLTHKEYDLLHYLMLHEGLVFTREVLMQAVWGFDFEGESRTVDMHIKTLRQKLGDASCYVHTVRGVGYCVKSDDIHTA</sequence>
<dbReference type="SUPFAM" id="SSF46894">
    <property type="entry name" value="C-terminal effector domain of the bipartite response regulators"/>
    <property type="match status" value="1"/>
</dbReference>
<dbReference type="GO" id="GO:0000156">
    <property type="term" value="F:phosphorelay response regulator activity"/>
    <property type="evidence" value="ECO:0007669"/>
    <property type="project" value="TreeGrafter"/>
</dbReference>
<dbReference type="InterPro" id="IPR001789">
    <property type="entry name" value="Sig_transdc_resp-reg_receiver"/>
</dbReference>
<feature type="domain" description="OmpR/PhoB-type" evidence="9">
    <location>
        <begin position="144"/>
        <end position="240"/>
    </location>
</feature>
<dbReference type="Pfam" id="PF00486">
    <property type="entry name" value="Trans_reg_C"/>
    <property type="match status" value="1"/>
</dbReference>
<evidence type="ECO:0000256" key="1">
    <source>
        <dbReference type="ARBA" id="ARBA00022553"/>
    </source>
</evidence>
<keyword evidence="2" id="KW-0902">Two-component regulatory system</keyword>